<dbReference type="AlphaFoldDB" id="A0A1M6BTZ0"/>
<dbReference type="OrthoDB" id="1684633at2"/>
<keyword evidence="1 2" id="KW-0597">Phosphoprotein</keyword>
<dbReference type="GO" id="GO:0000160">
    <property type="term" value="P:phosphorelay signal transduction system"/>
    <property type="evidence" value="ECO:0007669"/>
    <property type="project" value="InterPro"/>
</dbReference>
<organism evidence="4 5">
    <name type="scientific">Dethiosulfatibacter aminovorans DSM 17477</name>
    <dbReference type="NCBI Taxonomy" id="1121476"/>
    <lineage>
        <taxon>Bacteria</taxon>
        <taxon>Bacillati</taxon>
        <taxon>Bacillota</taxon>
        <taxon>Tissierellia</taxon>
        <taxon>Dethiosulfatibacter</taxon>
    </lineage>
</organism>
<sequence length="286" mass="32709">MLRIYIVDDDISAIKVLENIIEDNDLGEVIGFSLGGEAAVDEILSLEPDIVLIDLLMPEKDGIEMVNDIRKHNESIKFIMISHVNTKNMISSAYKSGIEFFINKPINNIEVKIVMEKIAEKINMEKIFSQISSVVVKKEKASGRKDDDDPVTDIITSIRRILNRLGILGEKGGEDILKVCRYLVENKVSIYDYRFKDICKKLTDDNPKAMEQRIRRAVNMGLNNLANIGIEDYMNITFTRYSNSLYNFQDVKAQMDYIRGNRMSGGKINVKKFIDNLMANQELREN</sequence>
<evidence type="ECO:0000313" key="4">
    <source>
        <dbReference type="EMBL" id="SHI52014.1"/>
    </source>
</evidence>
<dbReference type="PANTHER" id="PTHR44591:SF3">
    <property type="entry name" value="RESPONSE REGULATORY DOMAIN-CONTAINING PROTEIN"/>
    <property type="match status" value="1"/>
</dbReference>
<dbReference type="SMART" id="SM00448">
    <property type="entry name" value="REC"/>
    <property type="match status" value="1"/>
</dbReference>
<dbReference type="STRING" id="1121476.SAMN02745751_00466"/>
<dbReference type="InterPro" id="IPR011006">
    <property type="entry name" value="CheY-like_superfamily"/>
</dbReference>
<evidence type="ECO:0000259" key="3">
    <source>
        <dbReference type="PROSITE" id="PS50110"/>
    </source>
</evidence>
<feature type="modified residue" description="4-aspartylphosphate" evidence="2">
    <location>
        <position position="54"/>
    </location>
</feature>
<dbReference type="EMBL" id="FQZL01000005">
    <property type="protein sequence ID" value="SHI52014.1"/>
    <property type="molecule type" value="Genomic_DNA"/>
</dbReference>
<gene>
    <name evidence="4" type="ORF">SAMN02745751_00466</name>
</gene>
<dbReference type="SUPFAM" id="SSF52172">
    <property type="entry name" value="CheY-like"/>
    <property type="match status" value="1"/>
</dbReference>
<feature type="domain" description="Response regulatory" evidence="3">
    <location>
        <begin position="3"/>
        <end position="119"/>
    </location>
</feature>
<dbReference type="InterPro" id="IPR013972">
    <property type="entry name" value="YcbB"/>
</dbReference>
<dbReference type="InterPro" id="IPR050595">
    <property type="entry name" value="Bact_response_regulator"/>
</dbReference>
<name>A0A1M6BTZ0_9FIRM</name>
<dbReference type="PROSITE" id="PS50110">
    <property type="entry name" value="RESPONSE_REGULATORY"/>
    <property type="match status" value="1"/>
</dbReference>
<dbReference type="Proteomes" id="UP000184052">
    <property type="component" value="Unassembled WGS sequence"/>
</dbReference>
<dbReference type="RefSeq" id="WP_073046527.1">
    <property type="nucleotide sequence ID" value="NZ_FQZL01000005.1"/>
</dbReference>
<dbReference type="PANTHER" id="PTHR44591">
    <property type="entry name" value="STRESS RESPONSE REGULATOR PROTEIN 1"/>
    <property type="match status" value="1"/>
</dbReference>
<evidence type="ECO:0000313" key="5">
    <source>
        <dbReference type="Proteomes" id="UP000184052"/>
    </source>
</evidence>
<keyword evidence="5" id="KW-1185">Reference proteome</keyword>
<accession>A0A1M6BTZ0</accession>
<protein>
    <submittedName>
        <fullName evidence="4">Two-component system, response regulator YcbB</fullName>
    </submittedName>
</protein>
<proteinExistence type="predicted"/>
<dbReference type="Pfam" id="PF00072">
    <property type="entry name" value="Response_reg"/>
    <property type="match status" value="1"/>
</dbReference>
<dbReference type="InterPro" id="IPR001789">
    <property type="entry name" value="Sig_transdc_resp-reg_receiver"/>
</dbReference>
<dbReference type="Pfam" id="PF08664">
    <property type="entry name" value="YcbB"/>
    <property type="match status" value="1"/>
</dbReference>
<evidence type="ECO:0000256" key="1">
    <source>
        <dbReference type="ARBA" id="ARBA00022553"/>
    </source>
</evidence>
<evidence type="ECO:0000256" key="2">
    <source>
        <dbReference type="PROSITE-ProRule" id="PRU00169"/>
    </source>
</evidence>
<dbReference type="Gene3D" id="3.40.50.2300">
    <property type="match status" value="1"/>
</dbReference>
<reference evidence="4 5" key="1">
    <citation type="submission" date="2016-11" db="EMBL/GenBank/DDBJ databases">
        <authorList>
            <person name="Jaros S."/>
            <person name="Januszkiewicz K."/>
            <person name="Wedrychowicz H."/>
        </authorList>
    </citation>
    <scope>NUCLEOTIDE SEQUENCE [LARGE SCALE GENOMIC DNA]</scope>
    <source>
        <strain evidence="4 5">DSM 17477</strain>
    </source>
</reference>